<reference evidence="19 20" key="1">
    <citation type="submission" date="2018-04" db="EMBL/GenBank/DDBJ databases">
        <authorList>
            <person name="Huttner S."/>
            <person name="Dainat J."/>
        </authorList>
    </citation>
    <scope>NUCLEOTIDE SEQUENCE [LARGE SCALE GENOMIC DNA]</scope>
</reference>
<evidence type="ECO:0000313" key="20">
    <source>
        <dbReference type="Proteomes" id="UP000289323"/>
    </source>
</evidence>
<evidence type="ECO:0000256" key="10">
    <source>
        <dbReference type="ARBA" id="ARBA00023004"/>
    </source>
</evidence>
<dbReference type="Proteomes" id="UP000289323">
    <property type="component" value="Unassembled WGS sequence"/>
</dbReference>
<keyword evidence="8 15" id="KW-0479">Metal-binding</keyword>
<sequence length="169" mass="15951">MKAPAVLAALSLAGAAVAQLDQLPSCAKSCADKFLQGGIGNCGTDPKCICSDKSFLGSIACCLAGVCDPPSQSSAVSVAISLCSAFQVTDLPTAVSCSTTAPASTTTGAPAATTTGSSTPTATGSVSPATGSVSAATNAPSTSTNFGPRATAAAGLGALGGFVAAVAML</sequence>
<name>A0A446BMU8_9PEZI</name>
<evidence type="ECO:0000256" key="11">
    <source>
        <dbReference type="ARBA" id="ARBA00023136"/>
    </source>
</evidence>
<keyword evidence="14" id="KW-0449">Lipoprotein</keyword>
<evidence type="ECO:0000256" key="4">
    <source>
        <dbReference type="ARBA" id="ARBA00022475"/>
    </source>
</evidence>
<keyword evidence="9 17" id="KW-0732">Signal</keyword>
<dbReference type="EMBL" id="OUUZ01000011">
    <property type="protein sequence ID" value="SPQ23814.1"/>
    <property type="molecule type" value="Genomic_DNA"/>
</dbReference>
<evidence type="ECO:0000256" key="7">
    <source>
        <dbReference type="ARBA" id="ARBA00022622"/>
    </source>
</evidence>
<dbReference type="AlphaFoldDB" id="A0A446BMU8"/>
<evidence type="ECO:0000256" key="13">
    <source>
        <dbReference type="ARBA" id="ARBA00023180"/>
    </source>
</evidence>
<evidence type="ECO:0000256" key="5">
    <source>
        <dbReference type="ARBA" id="ARBA00022525"/>
    </source>
</evidence>
<evidence type="ECO:0000256" key="14">
    <source>
        <dbReference type="ARBA" id="ARBA00023288"/>
    </source>
</evidence>
<gene>
    <name evidence="19" type="ORF">TT172_LOCUS6233</name>
</gene>
<dbReference type="GO" id="GO:0005886">
    <property type="term" value="C:plasma membrane"/>
    <property type="evidence" value="ECO:0007669"/>
    <property type="project" value="UniProtKB-SubCell"/>
</dbReference>
<dbReference type="PANTHER" id="PTHR37928:SF2">
    <property type="entry name" value="GPI ANCHORED CFEM DOMAIN PROTEIN (AFU_ORTHOLOGUE AFUA_6G10580)"/>
    <property type="match status" value="1"/>
</dbReference>
<evidence type="ECO:0000313" key="19">
    <source>
        <dbReference type="EMBL" id="SPQ23814.1"/>
    </source>
</evidence>
<evidence type="ECO:0000259" key="18">
    <source>
        <dbReference type="PROSITE" id="PS52012"/>
    </source>
</evidence>
<dbReference type="GO" id="GO:0098552">
    <property type="term" value="C:side of membrane"/>
    <property type="evidence" value="ECO:0007669"/>
    <property type="project" value="UniProtKB-KW"/>
</dbReference>
<feature type="disulfide bond" evidence="15">
    <location>
        <begin position="50"/>
        <end position="83"/>
    </location>
</feature>
<keyword evidence="11" id="KW-0472">Membrane</keyword>
<evidence type="ECO:0000256" key="6">
    <source>
        <dbReference type="ARBA" id="ARBA00022617"/>
    </source>
</evidence>
<evidence type="ECO:0000256" key="15">
    <source>
        <dbReference type="PROSITE-ProRule" id="PRU01356"/>
    </source>
</evidence>
<feature type="domain" description="CFEM" evidence="18">
    <location>
        <begin position="1"/>
        <end position="106"/>
    </location>
</feature>
<accession>A0A446BMU8</accession>
<keyword evidence="4" id="KW-1003">Cell membrane</keyword>
<dbReference type="PANTHER" id="PTHR37928">
    <property type="entry name" value="CFEM DOMAIN PROTEIN (AFU_ORTHOLOGUE AFUA_6G14090)"/>
    <property type="match status" value="1"/>
</dbReference>
<keyword evidence="12 15" id="KW-1015">Disulfide bond</keyword>
<comment type="caution">
    <text evidence="15">Lacks conserved residue(s) required for the propagation of feature annotation.</text>
</comment>
<protein>
    <submittedName>
        <fullName evidence="19">D4155c9c-5f1f-41f4-befa-4a878cd61a58</fullName>
    </submittedName>
</protein>
<evidence type="ECO:0000256" key="3">
    <source>
        <dbReference type="ARBA" id="ARBA00010031"/>
    </source>
</evidence>
<comment type="subcellular location">
    <subcellularLocation>
        <location evidence="1">Cell membrane</location>
        <topology evidence="1">Lipid-anchor</topology>
        <topology evidence="1">GPI-anchor</topology>
    </subcellularLocation>
    <subcellularLocation>
        <location evidence="2">Secreted</location>
    </subcellularLocation>
</comment>
<keyword evidence="10 15" id="KW-0408">Iron</keyword>
<dbReference type="PROSITE" id="PS52012">
    <property type="entry name" value="CFEM"/>
    <property type="match status" value="1"/>
</dbReference>
<evidence type="ECO:0000256" key="16">
    <source>
        <dbReference type="SAM" id="MobiDB-lite"/>
    </source>
</evidence>
<feature type="signal peptide" evidence="17">
    <location>
        <begin position="1"/>
        <end position="18"/>
    </location>
</feature>
<dbReference type="GO" id="GO:0005576">
    <property type="term" value="C:extracellular region"/>
    <property type="evidence" value="ECO:0007669"/>
    <property type="project" value="UniProtKB-SubCell"/>
</dbReference>
<feature type="compositionally biased region" description="Low complexity" evidence="16">
    <location>
        <begin position="101"/>
        <end position="130"/>
    </location>
</feature>
<organism evidence="19 20">
    <name type="scientific">Thermothielavioides terrestris</name>
    <dbReference type="NCBI Taxonomy" id="2587410"/>
    <lineage>
        <taxon>Eukaryota</taxon>
        <taxon>Fungi</taxon>
        <taxon>Dikarya</taxon>
        <taxon>Ascomycota</taxon>
        <taxon>Pezizomycotina</taxon>
        <taxon>Sordariomycetes</taxon>
        <taxon>Sordariomycetidae</taxon>
        <taxon>Sordariales</taxon>
        <taxon>Chaetomiaceae</taxon>
        <taxon>Thermothielavioides</taxon>
    </lineage>
</organism>
<dbReference type="Pfam" id="PF05730">
    <property type="entry name" value="CFEM"/>
    <property type="match status" value="1"/>
</dbReference>
<feature type="chain" id="PRO_5019457991" evidence="17">
    <location>
        <begin position="19"/>
        <end position="169"/>
    </location>
</feature>
<evidence type="ECO:0000256" key="17">
    <source>
        <dbReference type="SAM" id="SignalP"/>
    </source>
</evidence>
<comment type="similarity">
    <text evidence="3">Belongs to the RBT5 family.</text>
</comment>
<evidence type="ECO:0000256" key="2">
    <source>
        <dbReference type="ARBA" id="ARBA00004613"/>
    </source>
</evidence>
<dbReference type="InterPro" id="IPR051735">
    <property type="entry name" value="CFEM_domain"/>
</dbReference>
<dbReference type="InterPro" id="IPR008427">
    <property type="entry name" value="Extracellular_membr_CFEM_dom"/>
</dbReference>
<keyword evidence="5" id="KW-0964">Secreted</keyword>
<feature type="binding site" description="axial binding residue" evidence="15">
    <location>
        <position position="45"/>
    </location>
    <ligand>
        <name>heme</name>
        <dbReference type="ChEBI" id="CHEBI:30413"/>
    </ligand>
    <ligandPart>
        <name>Fe</name>
        <dbReference type="ChEBI" id="CHEBI:18248"/>
    </ligandPart>
</feature>
<keyword evidence="13" id="KW-0325">Glycoprotein</keyword>
<evidence type="ECO:0000256" key="1">
    <source>
        <dbReference type="ARBA" id="ARBA00004609"/>
    </source>
</evidence>
<proteinExistence type="inferred from homology"/>
<evidence type="ECO:0000256" key="8">
    <source>
        <dbReference type="ARBA" id="ARBA00022723"/>
    </source>
</evidence>
<dbReference type="SMART" id="SM00747">
    <property type="entry name" value="CFEM"/>
    <property type="match status" value="1"/>
</dbReference>
<keyword evidence="7" id="KW-0336">GPI-anchor</keyword>
<dbReference type="GO" id="GO:0046872">
    <property type="term" value="F:metal ion binding"/>
    <property type="evidence" value="ECO:0007669"/>
    <property type="project" value="UniProtKB-UniRule"/>
</dbReference>
<evidence type="ECO:0000256" key="12">
    <source>
        <dbReference type="ARBA" id="ARBA00023157"/>
    </source>
</evidence>
<evidence type="ECO:0000256" key="9">
    <source>
        <dbReference type="ARBA" id="ARBA00022729"/>
    </source>
</evidence>
<keyword evidence="6 15" id="KW-0349">Heme</keyword>
<feature type="compositionally biased region" description="Polar residues" evidence="16">
    <location>
        <begin position="131"/>
        <end position="141"/>
    </location>
</feature>
<feature type="region of interest" description="Disordered" evidence="16">
    <location>
        <begin position="101"/>
        <end position="141"/>
    </location>
</feature>